<dbReference type="PROSITE" id="PS51128">
    <property type="entry name" value="ZF_DKSA_2"/>
    <property type="match status" value="1"/>
</dbReference>
<keyword evidence="1" id="KW-0479">Metal-binding</keyword>
<dbReference type="STRING" id="441119.SAMN04488047_102203"/>
<dbReference type="Gene3D" id="1.20.120.910">
    <property type="entry name" value="DksA, coiled-coil domain"/>
    <property type="match status" value="1"/>
</dbReference>
<dbReference type="PANTHER" id="PTHR33823">
    <property type="entry name" value="RNA POLYMERASE-BINDING TRANSCRIPTION FACTOR DKSA-RELATED"/>
    <property type="match status" value="1"/>
</dbReference>
<keyword evidence="5" id="KW-0175">Coiled coil</keyword>
<dbReference type="InterPro" id="IPR000962">
    <property type="entry name" value="Znf_DskA_TraR"/>
</dbReference>
<sequence length="113" mass="12504">MTDKQIDARFRDRLLADRAALDSEDALGRDGTRPVELDQQSVGRLARLDAMQHQAMAKATQARRAQLRRKINAALARIDEGEYGFCAECGDEIAEARLDLDPTVARCAACMRG</sequence>
<name>A0A1I5MCE8_9RHOB</name>
<keyword evidence="8" id="KW-1185">Reference proteome</keyword>
<feature type="domain" description="Zinc finger DksA/TraR C4-type" evidence="6">
    <location>
        <begin position="81"/>
        <end position="110"/>
    </location>
</feature>
<dbReference type="GO" id="GO:0008270">
    <property type="term" value="F:zinc ion binding"/>
    <property type="evidence" value="ECO:0007669"/>
    <property type="project" value="UniProtKB-KW"/>
</dbReference>
<evidence type="ECO:0000256" key="1">
    <source>
        <dbReference type="ARBA" id="ARBA00022723"/>
    </source>
</evidence>
<dbReference type="SUPFAM" id="SSF57716">
    <property type="entry name" value="Glucocorticoid receptor-like (DNA-binding domain)"/>
    <property type="match status" value="1"/>
</dbReference>
<organism evidence="7 8">
    <name type="scientific">Tranquillimonas alkanivorans</name>
    <dbReference type="NCBI Taxonomy" id="441119"/>
    <lineage>
        <taxon>Bacteria</taxon>
        <taxon>Pseudomonadati</taxon>
        <taxon>Pseudomonadota</taxon>
        <taxon>Alphaproteobacteria</taxon>
        <taxon>Rhodobacterales</taxon>
        <taxon>Roseobacteraceae</taxon>
        <taxon>Tranquillimonas</taxon>
    </lineage>
</organism>
<evidence type="ECO:0000256" key="5">
    <source>
        <dbReference type="SAM" id="Coils"/>
    </source>
</evidence>
<dbReference type="EMBL" id="FOXA01000002">
    <property type="protein sequence ID" value="SFP07173.1"/>
    <property type="molecule type" value="Genomic_DNA"/>
</dbReference>
<dbReference type="AlphaFoldDB" id="A0A1I5MCE8"/>
<dbReference type="OrthoDB" id="1121111at2"/>
<dbReference type="Proteomes" id="UP000199356">
    <property type="component" value="Unassembled WGS sequence"/>
</dbReference>
<evidence type="ECO:0000256" key="4">
    <source>
        <dbReference type="PROSITE-ProRule" id="PRU00510"/>
    </source>
</evidence>
<evidence type="ECO:0000313" key="7">
    <source>
        <dbReference type="EMBL" id="SFP07173.1"/>
    </source>
</evidence>
<evidence type="ECO:0000256" key="2">
    <source>
        <dbReference type="ARBA" id="ARBA00022771"/>
    </source>
</evidence>
<proteinExistence type="predicted"/>
<accession>A0A1I5MCE8</accession>
<gene>
    <name evidence="7" type="ORF">SAMN04488047_102203</name>
</gene>
<keyword evidence="3" id="KW-0862">Zinc</keyword>
<dbReference type="Pfam" id="PF01258">
    <property type="entry name" value="zf-dskA_traR"/>
    <property type="match status" value="1"/>
</dbReference>
<dbReference type="RefSeq" id="WP_093418335.1">
    <property type="nucleotide sequence ID" value="NZ_FOXA01000002.1"/>
</dbReference>
<reference evidence="7 8" key="1">
    <citation type="submission" date="2016-10" db="EMBL/GenBank/DDBJ databases">
        <authorList>
            <person name="de Groot N.N."/>
        </authorList>
    </citation>
    <scope>NUCLEOTIDE SEQUENCE [LARGE SCALE GENOMIC DNA]</scope>
    <source>
        <strain evidence="7 8">DSM 19547</strain>
    </source>
</reference>
<protein>
    <submittedName>
        <fullName evidence="7">Transcriptional regulator, TraR/DksA family</fullName>
    </submittedName>
</protein>
<evidence type="ECO:0000256" key="3">
    <source>
        <dbReference type="ARBA" id="ARBA00022833"/>
    </source>
</evidence>
<dbReference type="PANTHER" id="PTHR33823:SF4">
    <property type="entry name" value="GENERAL STRESS PROTEIN 16O"/>
    <property type="match status" value="1"/>
</dbReference>
<feature type="coiled-coil region" evidence="5">
    <location>
        <begin position="50"/>
        <end position="77"/>
    </location>
</feature>
<keyword evidence="2" id="KW-0863">Zinc-finger</keyword>
<feature type="zinc finger region" description="dksA C4-type" evidence="4">
    <location>
        <begin position="86"/>
        <end position="110"/>
    </location>
</feature>
<evidence type="ECO:0000259" key="6">
    <source>
        <dbReference type="Pfam" id="PF01258"/>
    </source>
</evidence>
<evidence type="ECO:0000313" key="8">
    <source>
        <dbReference type="Proteomes" id="UP000199356"/>
    </source>
</evidence>